<evidence type="ECO:0000256" key="1">
    <source>
        <dbReference type="SAM" id="MobiDB-lite"/>
    </source>
</evidence>
<sequence>MLLCLAALPNLQTLHFRNGDIEHMGDDVEKLSDKTPSRTFPSLRIIDMTTVQLPSCTNPISRVRSSRVSQIRIHVEDKTLAKTIEEFFASLAIHSSRSAIQLLKLNFSQSGENDANYAVTAQTFAPLLGLNLRSLHIDGCSMELDSDLVRLMAESWPRLYRLELGVNHSPTPSLPVTLGGLVPLVQNCPNLAFVGLALDTTINKQSSTVDDPIPVASFLPDIFPNVRYIGSTWPSEDTIEEDDEDVSDSEFEMHDRWDEVLRLTQEFSGFREQERNQMQADAPARSANSRKASD</sequence>
<dbReference type="Proteomes" id="UP000006352">
    <property type="component" value="Unassembled WGS sequence"/>
</dbReference>
<dbReference type="RefSeq" id="XP_012182076.1">
    <property type="nucleotide sequence ID" value="XM_012326686.1"/>
</dbReference>
<dbReference type="InParanoid" id="J4G852"/>
<name>J4G852_9APHY</name>
<dbReference type="EMBL" id="HE797093">
    <property type="protein sequence ID" value="CCM02793.1"/>
    <property type="molecule type" value="Genomic_DNA"/>
</dbReference>
<evidence type="ECO:0000313" key="3">
    <source>
        <dbReference type="Proteomes" id="UP000006352"/>
    </source>
</evidence>
<dbReference type="OrthoDB" id="2800603at2759"/>
<keyword evidence="3" id="KW-1185">Reference proteome</keyword>
<dbReference type="InterPro" id="IPR032675">
    <property type="entry name" value="LRR_dom_sf"/>
</dbReference>
<proteinExistence type="predicted"/>
<dbReference type="GeneID" id="24097704"/>
<reference evidence="2 3" key="1">
    <citation type="journal article" date="2012" name="Appl. Environ. Microbiol.">
        <title>Short-read sequencing for genomic analysis of the brown rot fungus Fibroporia radiculosa.</title>
        <authorList>
            <person name="Tang J.D."/>
            <person name="Perkins A.D."/>
            <person name="Sonstegard T.S."/>
            <person name="Schroeder S.G."/>
            <person name="Burgess S.C."/>
            <person name="Diehl S.V."/>
        </authorList>
    </citation>
    <scope>NUCLEOTIDE SEQUENCE [LARGE SCALE GENOMIC DNA]</scope>
    <source>
        <strain evidence="2 3">TFFH 294</strain>
    </source>
</reference>
<dbReference type="Gene3D" id="3.80.10.10">
    <property type="entry name" value="Ribonuclease Inhibitor"/>
    <property type="match status" value="1"/>
</dbReference>
<dbReference type="HOGENOM" id="CLU_900363_0_0_1"/>
<evidence type="ECO:0000313" key="2">
    <source>
        <dbReference type="EMBL" id="CCM02793.1"/>
    </source>
</evidence>
<gene>
    <name evidence="2" type="ORF">FIBRA_04904</name>
</gene>
<protein>
    <recommendedName>
        <fullName evidence="4">F-box domain-containing protein</fullName>
    </recommendedName>
</protein>
<dbReference type="STRING" id="599839.J4G852"/>
<evidence type="ECO:0008006" key="4">
    <source>
        <dbReference type="Google" id="ProtNLM"/>
    </source>
</evidence>
<feature type="region of interest" description="Disordered" evidence="1">
    <location>
        <begin position="269"/>
        <end position="294"/>
    </location>
</feature>
<organism evidence="2 3">
    <name type="scientific">Fibroporia radiculosa</name>
    <dbReference type="NCBI Taxonomy" id="599839"/>
    <lineage>
        <taxon>Eukaryota</taxon>
        <taxon>Fungi</taxon>
        <taxon>Dikarya</taxon>
        <taxon>Basidiomycota</taxon>
        <taxon>Agaricomycotina</taxon>
        <taxon>Agaricomycetes</taxon>
        <taxon>Polyporales</taxon>
        <taxon>Fibroporiaceae</taxon>
        <taxon>Fibroporia</taxon>
    </lineage>
</organism>
<dbReference type="SUPFAM" id="SSF52047">
    <property type="entry name" value="RNI-like"/>
    <property type="match status" value="1"/>
</dbReference>
<dbReference type="AlphaFoldDB" id="J4G852"/>
<accession>J4G852</accession>